<dbReference type="Proteomes" id="UP001564408">
    <property type="component" value="Unassembled WGS sequence"/>
</dbReference>
<keyword evidence="2" id="KW-1185">Reference proteome</keyword>
<accession>A0ABV4BIW4</accession>
<comment type="caution">
    <text evidence="1">The sequence shown here is derived from an EMBL/GenBank/DDBJ whole genome shotgun (WGS) entry which is preliminary data.</text>
</comment>
<name>A0ABV4BIW4_9GAMM</name>
<dbReference type="EMBL" id="JBDKXB010000027">
    <property type="protein sequence ID" value="MEY6433749.1"/>
    <property type="molecule type" value="Genomic_DNA"/>
</dbReference>
<evidence type="ECO:0000313" key="2">
    <source>
        <dbReference type="Proteomes" id="UP001564408"/>
    </source>
</evidence>
<dbReference type="RefSeq" id="WP_369668136.1">
    <property type="nucleotide sequence ID" value="NZ_JBDKXB010000027.1"/>
</dbReference>
<sequence>MDKRAALVLFGLAIIAALYLVGLGVGLRVNSSGVDLDKATAGWLASGLGWLQHLAPKLDLDGLVCDGEGAEQPVADGVRLAVQGPGAASCDIRIPTGFTGDMRRAELGTDRGQPPLYVLASLPKEHFPTDPRRAESGRVPCYAAEAGGHPAPPDLLRVEVSYRPADASTNDAWPPCLRQIEPGETLAITVQRSERKIDHASLTLTLRCQPCPPNVACPCREGQPNTALMRMK</sequence>
<evidence type="ECO:0000313" key="1">
    <source>
        <dbReference type="EMBL" id="MEY6433749.1"/>
    </source>
</evidence>
<proteinExistence type="predicted"/>
<protein>
    <submittedName>
        <fullName evidence="1">Uncharacterized protein</fullName>
    </submittedName>
</protein>
<organism evidence="1 2">
    <name type="scientific">Thioalkalicoccus limnaeus</name>
    <dbReference type="NCBI Taxonomy" id="120681"/>
    <lineage>
        <taxon>Bacteria</taxon>
        <taxon>Pseudomonadati</taxon>
        <taxon>Pseudomonadota</taxon>
        <taxon>Gammaproteobacteria</taxon>
        <taxon>Chromatiales</taxon>
        <taxon>Chromatiaceae</taxon>
        <taxon>Thioalkalicoccus</taxon>
    </lineage>
</organism>
<reference evidence="1 2" key="1">
    <citation type="submission" date="2024-05" db="EMBL/GenBank/DDBJ databases">
        <title>Genome Sequence and Characterization of the New Strain Purple Sulfur Bacterium of Genus Thioalkalicoccus.</title>
        <authorList>
            <person name="Bryantseva I.A."/>
            <person name="Kyndt J.A."/>
            <person name="Imhoff J.F."/>
        </authorList>
    </citation>
    <scope>NUCLEOTIDE SEQUENCE [LARGE SCALE GENOMIC DNA]</scope>
    <source>
        <strain evidence="1 2">Um2</strain>
    </source>
</reference>
<gene>
    <name evidence="1" type="ORF">ABC977_15195</name>
</gene>